<dbReference type="AlphaFoldDB" id="A0A6A8G9R5"/>
<evidence type="ECO:0000256" key="1">
    <source>
        <dbReference type="SAM" id="MobiDB-lite"/>
    </source>
</evidence>
<sequence length="64" mass="7231">MGENDSEWTPAEQEIIDIVAERKGREYAEEHAELALKQAELVGVLKPEDRSQSKSEDSDVQSEE</sequence>
<keyword evidence="3" id="KW-1185">Reference proteome</keyword>
<gene>
    <name evidence="2" type="ORF">GJR99_12785</name>
</gene>
<comment type="caution">
    <text evidence="2">The sequence shown here is derived from an EMBL/GenBank/DDBJ whole genome shotgun (WGS) entry which is preliminary data.</text>
</comment>
<reference evidence="2 3" key="1">
    <citation type="submission" date="2019-11" db="EMBL/GenBank/DDBJ databases">
        <title>Whole genome sequence of Haloferax sp. MBLA0078.</title>
        <authorList>
            <person name="Seo M.-J."/>
            <person name="Cho E.-S."/>
        </authorList>
    </citation>
    <scope>NUCLEOTIDE SEQUENCE [LARGE SCALE GENOMIC DNA]</scope>
    <source>
        <strain evidence="2 3">MBLA0078</strain>
    </source>
</reference>
<dbReference type="RefSeq" id="WP_151112753.1">
    <property type="nucleotide sequence ID" value="NZ_WKJQ01000001.1"/>
</dbReference>
<protein>
    <submittedName>
        <fullName evidence="2">Uncharacterized protein</fullName>
    </submittedName>
</protein>
<accession>A0A6A8G9R5</accession>
<evidence type="ECO:0000313" key="2">
    <source>
        <dbReference type="EMBL" id="MRW97445.1"/>
    </source>
</evidence>
<organism evidence="2 3">
    <name type="scientific">Haloferax marinum</name>
    <dbReference type="NCBI Taxonomy" id="2666143"/>
    <lineage>
        <taxon>Archaea</taxon>
        <taxon>Methanobacteriati</taxon>
        <taxon>Methanobacteriota</taxon>
        <taxon>Stenosarchaea group</taxon>
        <taxon>Halobacteria</taxon>
        <taxon>Halobacteriales</taxon>
        <taxon>Haloferacaceae</taxon>
        <taxon>Haloferax</taxon>
    </lineage>
</organism>
<feature type="region of interest" description="Disordered" evidence="1">
    <location>
        <begin position="44"/>
        <end position="64"/>
    </location>
</feature>
<dbReference type="EMBL" id="WKJQ01000001">
    <property type="protein sequence ID" value="MRW97445.1"/>
    <property type="molecule type" value="Genomic_DNA"/>
</dbReference>
<evidence type="ECO:0000313" key="3">
    <source>
        <dbReference type="Proteomes" id="UP000443423"/>
    </source>
</evidence>
<feature type="compositionally biased region" description="Basic and acidic residues" evidence="1">
    <location>
        <begin position="46"/>
        <end position="57"/>
    </location>
</feature>
<proteinExistence type="predicted"/>
<name>A0A6A8G9R5_9EURY</name>
<dbReference type="Proteomes" id="UP000443423">
    <property type="component" value="Unassembled WGS sequence"/>
</dbReference>